<protein>
    <submittedName>
        <fullName evidence="2">Uncharacterized protein</fullName>
    </submittedName>
</protein>
<evidence type="ECO:0000256" key="1">
    <source>
        <dbReference type="SAM" id="SignalP"/>
    </source>
</evidence>
<feature type="chain" id="PRO_5021351983" evidence="1">
    <location>
        <begin position="33"/>
        <end position="71"/>
    </location>
</feature>
<dbReference type="EMBL" id="CM010723">
    <property type="protein sequence ID" value="RZC77705.1"/>
    <property type="molecule type" value="Genomic_DNA"/>
</dbReference>
<keyword evidence="3" id="KW-1185">Reference proteome</keyword>
<evidence type="ECO:0000313" key="2">
    <source>
        <dbReference type="EMBL" id="RZC77705.1"/>
    </source>
</evidence>
<dbReference type="AlphaFoldDB" id="A0A4Y7L0I7"/>
<keyword evidence="1" id="KW-0732">Signal</keyword>
<proteinExistence type="predicted"/>
<sequence length="71" mass="8251">MSPNTPNMKISYFLFALFVFLFFSQSISIVHCQINVWPKPRVLSWPYPQANFVSPLFRIISPDHKHLSVAV</sequence>
<name>A0A4Y7L0I7_PAPSO</name>
<gene>
    <name evidence="2" type="ORF">C5167_001918</name>
</gene>
<dbReference type="STRING" id="3469.A0A4Y7L0I7"/>
<feature type="signal peptide" evidence="1">
    <location>
        <begin position="1"/>
        <end position="32"/>
    </location>
</feature>
<dbReference type="Proteomes" id="UP000316621">
    <property type="component" value="Chromosome 9"/>
</dbReference>
<organism evidence="2 3">
    <name type="scientific">Papaver somniferum</name>
    <name type="common">Opium poppy</name>
    <dbReference type="NCBI Taxonomy" id="3469"/>
    <lineage>
        <taxon>Eukaryota</taxon>
        <taxon>Viridiplantae</taxon>
        <taxon>Streptophyta</taxon>
        <taxon>Embryophyta</taxon>
        <taxon>Tracheophyta</taxon>
        <taxon>Spermatophyta</taxon>
        <taxon>Magnoliopsida</taxon>
        <taxon>Ranunculales</taxon>
        <taxon>Papaveraceae</taxon>
        <taxon>Papaveroideae</taxon>
        <taxon>Papaver</taxon>
    </lineage>
</organism>
<accession>A0A4Y7L0I7</accession>
<evidence type="ECO:0000313" key="3">
    <source>
        <dbReference type="Proteomes" id="UP000316621"/>
    </source>
</evidence>
<dbReference type="Gramene" id="RZC77705">
    <property type="protein sequence ID" value="RZC77705"/>
    <property type="gene ID" value="C5167_001918"/>
</dbReference>
<reference evidence="2 3" key="1">
    <citation type="journal article" date="2018" name="Science">
        <title>The opium poppy genome and morphinan production.</title>
        <authorList>
            <person name="Guo L."/>
            <person name="Winzer T."/>
            <person name="Yang X."/>
            <person name="Li Y."/>
            <person name="Ning Z."/>
            <person name="He Z."/>
            <person name="Teodor R."/>
            <person name="Lu Y."/>
            <person name="Bowser T.A."/>
            <person name="Graham I.A."/>
            <person name="Ye K."/>
        </authorList>
    </citation>
    <scope>NUCLEOTIDE SEQUENCE [LARGE SCALE GENOMIC DNA]</scope>
    <source>
        <strain evidence="3">cv. HN1</strain>
        <tissue evidence="2">Leaves</tissue>
    </source>
</reference>